<sequence>MKNKFIIGSLFALAIGFTSCDLEEEDKSYDGPLQVEYDSSPASAYRKSFTLSGPTRRDSFKVQLIGPHQSEAINGTYKVDPNAKKITDPNNTNPLLDNAVEGTDFTLVDGGKYTIPANSSFGYVKYIMVKPSDGRTKVLGLELLDTDKVKAAVNYKTATATFK</sequence>
<reference evidence="2" key="1">
    <citation type="journal article" date="2019" name="Int. J. Syst. Evol. Microbiol.">
        <title>The Global Catalogue of Microorganisms (GCM) 10K type strain sequencing project: providing services to taxonomists for standard genome sequencing and annotation.</title>
        <authorList>
            <consortium name="The Broad Institute Genomics Platform"/>
            <consortium name="The Broad Institute Genome Sequencing Center for Infectious Disease"/>
            <person name="Wu L."/>
            <person name="Ma J."/>
        </authorList>
    </citation>
    <scope>NUCLEOTIDE SEQUENCE [LARGE SCALE GENOMIC DNA]</scope>
    <source>
        <strain evidence="2">JCM 17917</strain>
    </source>
</reference>
<keyword evidence="2" id="KW-1185">Reference proteome</keyword>
<proteinExistence type="predicted"/>
<dbReference type="RefSeq" id="WP_345168410.1">
    <property type="nucleotide sequence ID" value="NZ_BAABGX010000003.1"/>
</dbReference>
<gene>
    <name evidence="1" type="ORF">GCM10023183_32140</name>
</gene>
<comment type="caution">
    <text evidence="1">The sequence shown here is derived from an EMBL/GenBank/DDBJ whole genome shotgun (WGS) entry which is preliminary data.</text>
</comment>
<evidence type="ECO:0008006" key="3">
    <source>
        <dbReference type="Google" id="ProtNLM"/>
    </source>
</evidence>
<accession>A0ABP8FXA9</accession>
<protein>
    <recommendedName>
        <fullName evidence="3">DUF1735 domain-containing protein</fullName>
    </recommendedName>
</protein>
<dbReference type="EMBL" id="BAABGX010000003">
    <property type="protein sequence ID" value="GAA4312890.1"/>
    <property type="molecule type" value="Genomic_DNA"/>
</dbReference>
<dbReference type="Proteomes" id="UP001501844">
    <property type="component" value="Unassembled WGS sequence"/>
</dbReference>
<evidence type="ECO:0000313" key="2">
    <source>
        <dbReference type="Proteomes" id="UP001501844"/>
    </source>
</evidence>
<name>A0ABP8FXA9_9BACT</name>
<organism evidence="1 2">
    <name type="scientific">Nibribacter koreensis</name>
    <dbReference type="NCBI Taxonomy" id="1084519"/>
    <lineage>
        <taxon>Bacteria</taxon>
        <taxon>Pseudomonadati</taxon>
        <taxon>Bacteroidota</taxon>
        <taxon>Cytophagia</taxon>
        <taxon>Cytophagales</taxon>
        <taxon>Hymenobacteraceae</taxon>
        <taxon>Nibribacter</taxon>
    </lineage>
</organism>
<evidence type="ECO:0000313" key="1">
    <source>
        <dbReference type="EMBL" id="GAA4312890.1"/>
    </source>
</evidence>
<dbReference type="PROSITE" id="PS51257">
    <property type="entry name" value="PROKAR_LIPOPROTEIN"/>
    <property type="match status" value="1"/>
</dbReference>